<evidence type="ECO:0000313" key="2">
    <source>
        <dbReference type="Proteomes" id="UP000287144"/>
    </source>
</evidence>
<dbReference type="EMBL" id="NKCK01000026">
    <property type="protein sequence ID" value="RSM09813.1"/>
    <property type="molecule type" value="Genomic_DNA"/>
</dbReference>
<keyword evidence="2" id="KW-1185">Reference proteome</keyword>
<gene>
    <name evidence="1" type="ORF">CEP52_003827</name>
</gene>
<reference evidence="1 2" key="1">
    <citation type="submission" date="2017-06" db="EMBL/GenBank/DDBJ databases">
        <title>Comparative genomic analysis of Ambrosia Fusariam Clade fungi.</title>
        <authorList>
            <person name="Stajich J.E."/>
            <person name="Carrillo J."/>
            <person name="Kijimoto T."/>
            <person name="Eskalen A."/>
            <person name="O'Donnell K."/>
            <person name="Kasson M."/>
        </authorList>
    </citation>
    <scope>NUCLEOTIDE SEQUENCE [LARGE SCALE GENOMIC DNA]</scope>
    <source>
        <strain evidence="1 2">NRRL62579</strain>
    </source>
</reference>
<accession>A0A428U642</accession>
<sequence>MSPASYQDFVKFRAQTSPCISSLSQHLNKKPLFESQIVFLDYPHDVTGKAEPDPFILAENGFVDLLATTPPATTRLLFIENISPSLIAVVGEALDVDPLFFSEYVDTSFQDIEEAPLPPSLAVLPSIISANNYIHLHWQQVVDLGKSEDFANAPYALQTHSNVPRNVRRLQPLSGRQLALSRACCAFLVKSMGDSRICLFLVDNSMPLVVEASGTERDKIYQAKTMHGGFEDAKPLLSYSSFAAGKASRPLDRSSMLNNLVHWFQRQPPPGFQADSASLLSLGYYPIRIILSQWNFYIYLTSRYSKHYEYTLCDTTTRLHNDDIVDLQRWRRRSKRSQYKLMILSEIIAYHLRLEDSQEPWTPLIKDVNYLREELQDFNRSVEQMITVR</sequence>
<dbReference type="STRING" id="1325735.A0A428U642"/>
<evidence type="ECO:0000313" key="1">
    <source>
        <dbReference type="EMBL" id="RSM09813.1"/>
    </source>
</evidence>
<organism evidence="1 2">
    <name type="scientific">Fusarium oligoseptatum</name>
    <dbReference type="NCBI Taxonomy" id="2604345"/>
    <lineage>
        <taxon>Eukaryota</taxon>
        <taxon>Fungi</taxon>
        <taxon>Dikarya</taxon>
        <taxon>Ascomycota</taxon>
        <taxon>Pezizomycotina</taxon>
        <taxon>Sordariomycetes</taxon>
        <taxon>Hypocreomycetidae</taxon>
        <taxon>Hypocreales</taxon>
        <taxon>Nectriaceae</taxon>
        <taxon>Fusarium</taxon>
        <taxon>Fusarium solani species complex</taxon>
    </lineage>
</organism>
<dbReference type="Proteomes" id="UP000287144">
    <property type="component" value="Unassembled WGS sequence"/>
</dbReference>
<protein>
    <submittedName>
        <fullName evidence="1">Uncharacterized protein</fullName>
    </submittedName>
</protein>
<name>A0A428U642_9HYPO</name>
<comment type="caution">
    <text evidence="1">The sequence shown here is derived from an EMBL/GenBank/DDBJ whole genome shotgun (WGS) entry which is preliminary data.</text>
</comment>
<proteinExistence type="predicted"/>
<dbReference type="AlphaFoldDB" id="A0A428U642"/>